<evidence type="ECO:0000256" key="9">
    <source>
        <dbReference type="ARBA" id="ARBA00023170"/>
    </source>
</evidence>
<evidence type="ECO:0000256" key="15">
    <source>
        <dbReference type="SAM" id="Phobius"/>
    </source>
</evidence>
<dbReference type="OMA" id="ILGFCCN"/>
<gene>
    <name evidence="17" type="primary">LOC114028107</name>
</gene>
<evidence type="ECO:0000256" key="2">
    <source>
        <dbReference type="ARBA" id="ARBA00007376"/>
    </source>
</evidence>
<evidence type="ECO:0000256" key="7">
    <source>
        <dbReference type="ARBA" id="ARBA00023040"/>
    </source>
</evidence>
<dbReference type="GeneTree" id="ENSGT01150000286975"/>
<evidence type="ECO:0000259" key="16">
    <source>
        <dbReference type="PROSITE" id="PS50262"/>
    </source>
</evidence>
<feature type="transmembrane region" description="Helical" evidence="15">
    <location>
        <begin position="180"/>
        <end position="203"/>
    </location>
</feature>
<protein>
    <recommendedName>
        <fullName evidence="14">Taste receptor type 2</fullName>
    </recommendedName>
</protein>
<evidence type="ECO:0000256" key="6">
    <source>
        <dbReference type="ARBA" id="ARBA00022989"/>
    </source>
</evidence>
<dbReference type="SUPFAM" id="SSF81321">
    <property type="entry name" value="Family A G protein-coupled receptor-like"/>
    <property type="match status" value="1"/>
</dbReference>
<feature type="domain" description="G-protein coupled receptors family 1 profile" evidence="16">
    <location>
        <begin position="1"/>
        <end position="282"/>
    </location>
</feature>
<dbReference type="InterPro" id="IPR007960">
    <property type="entry name" value="TAS2R"/>
</dbReference>
<evidence type="ECO:0000256" key="5">
    <source>
        <dbReference type="ARBA" id="ARBA00022692"/>
    </source>
</evidence>
<proteinExistence type="inferred from homology"/>
<dbReference type="GO" id="GO:0004930">
    <property type="term" value="F:G protein-coupled receptor activity"/>
    <property type="evidence" value="ECO:0007669"/>
    <property type="project" value="UniProtKB-KW"/>
</dbReference>
<keyword evidence="18" id="KW-1185">Reference proteome</keyword>
<comment type="subcellular location">
    <subcellularLocation>
        <location evidence="1 14">Membrane</location>
        <topology evidence="1 14">Multi-pass membrane protein</topology>
    </subcellularLocation>
</comment>
<reference evidence="18" key="1">
    <citation type="submission" date="2018-12" db="EMBL/GenBank/DDBJ databases">
        <authorList>
            <person name="Yazar S."/>
        </authorList>
    </citation>
    <scope>NUCLEOTIDE SEQUENCE [LARGE SCALE GENOMIC DNA]</scope>
</reference>
<dbReference type="PANTHER" id="PTHR11394:SF49">
    <property type="entry name" value="TASTE RECEPTOR TYPE 2 MEMBER 3"/>
    <property type="match status" value="1"/>
</dbReference>
<evidence type="ECO:0000256" key="3">
    <source>
        <dbReference type="ARBA" id="ARBA00022480"/>
    </source>
</evidence>
<evidence type="ECO:0000313" key="17">
    <source>
        <dbReference type="Ensembl" id="ENSVURP00010018960.1"/>
    </source>
</evidence>
<evidence type="ECO:0000256" key="12">
    <source>
        <dbReference type="ARBA" id="ARBA00025304"/>
    </source>
</evidence>
<keyword evidence="9 14" id="KW-0675">Receptor</keyword>
<evidence type="ECO:0000256" key="8">
    <source>
        <dbReference type="ARBA" id="ARBA00023136"/>
    </source>
</evidence>
<keyword evidence="7 14" id="KW-0297">G-protein coupled receptor</keyword>
<dbReference type="PROSITE" id="PS50262">
    <property type="entry name" value="G_PROTEIN_RECEP_F1_2"/>
    <property type="match status" value="1"/>
</dbReference>
<keyword evidence="3 14" id="KW-0919">Taste</keyword>
<organism evidence="17 18">
    <name type="scientific">Vombatus ursinus</name>
    <name type="common">Common wombat</name>
    <dbReference type="NCBI Taxonomy" id="29139"/>
    <lineage>
        <taxon>Eukaryota</taxon>
        <taxon>Metazoa</taxon>
        <taxon>Chordata</taxon>
        <taxon>Craniata</taxon>
        <taxon>Vertebrata</taxon>
        <taxon>Euteleostomi</taxon>
        <taxon>Mammalia</taxon>
        <taxon>Metatheria</taxon>
        <taxon>Diprotodontia</taxon>
        <taxon>Vombatidae</taxon>
        <taxon>Vombatus</taxon>
    </lineage>
</organism>
<dbReference type="GO" id="GO:0033038">
    <property type="term" value="F:bitter taste receptor activity"/>
    <property type="evidence" value="ECO:0007669"/>
    <property type="project" value="InterPro"/>
</dbReference>
<evidence type="ECO:0000256" key="14">
    <source>
        <dbReference type="RuleBase" id="RU004424"/>
    </source>
</evidence>
<feature type="transmembrane region" description="Helical" evidence="15">
    <location>
        <begin position="86"/>
        <end position="108"/>
    </location>
</feature>
<accession>A0A4X2LB61</accession>
<reference evidence="17" key="3">
    <citation type="submission" date="2025-09" db="UniProtKB">
        <authorList>
            <consortium name="Ensembl"/>
        </authorList>
    </citation>
    <scope>IDENTIFICATION</scope>
</reference>
<keyword evidence="8 14" id="KW-0472">Membrane</keyword>
<keyword evidence="4 14" id="KW-0716">Sensory transduction</keyword>
<sequence length="316" mass="36456">MLNLANGMYLVVFIIELILGFCCNSFTGLLNCINWVKSKRMSLSDFIITSLALSRICILWVLIFDILVLIYPNFYEEMVVNQIIDIVWLFTNHLSICLTTCLSVYYCLKIANFSHCAFLWLKWRISCVVIRILLGSVLFSFFSLASPIKEFIAYFSIRQMKLITNSTENITKKSSYSLRLIFSASWMVIPLVVILCSSLLLILSLRRHTEQMKNSIFDSRDPHTEAHLRATRIILSFLFLFIVYFVAFFILMLSDLLPDLNLAWVIGDIITAFCPSVHSLILILGNNKLKLAFLRTFHLKPLKTDTDSSIVQYQDH</sequence>
<dbReference type="Gene3D" id="1.20.1070.10">
    <property type="entry name" value="Rhodopsin 7-helix transmembrane proteins"/>
    <property type="match status" value="1"/>
</dbReference>
<feature type="transmembrane region" description="Helical" evidence="15">
    <location>
        <begin position="233"/>
        <end position="252"/>
    </location>
</feature>
<feature type="transmembrane region" description="Helical" evidence="15">
    <location>
        <begin position="6"/>
        <end position="30"/>
    </location>
</feature>
<feature type="transmembrane region" description="Helical" evidence="15">
    <location>
        <begin position="128"/>
        <end position="148"/>
    </location>
</feature>
<dbReference type="InterPro" id="IPR017452">
    <property type="entry name" value="GPCR_Rhodpsn_7TM"/>
</dbReference>
<dbReference type="Pfam" id="PF05296">
    <property type="entry name" value="TAS2R"/>
    <property type="match status" value="1"/>
</dbReference>
<dbReference type="FunFam" id="1.20.1070.10:FF:000055">
    <property type="entry name" value="Taste receptor type 2"/>
    <property type="match status" value="1"/>
</dbReference>
<dbReference type="Proteomes" id="UP000314987">
    <property type="component" value="Unassembled WGS sequence"/>
</dbReference>
<dbReference type="Ensembl" id="ENSVURT00010021562.1">
    <property type="protein sequence ID" value="ENSVURP00010018960.1"/>
    <property type="gene ID" value="ENSVURG00010014435.1"/>
</dbReference>
<dbReference type="PANTHER" id="PTHR11394">
    <property type="entry name" value="TASTE RECEPTOR TYPE 2"/>
    <property type="match status" value="1"/>
</dbReference>
<comment type="similarity">
    <text evidence="2 13">Belongs to the G-protein coupled receptor T2R family.</text>
</comment>
<keyword evidence="11 14" id="KW-0807">Transducer</keyword>
<comment type="function">
    <text evidence="12">Gustducin-coupled receptor implicated in the perception of bitter compounds in the oral cavity and the gastrointestinal tract. Signals through PLCB2 and the calcium-regulated cation channel TRPM5.</text>
</comment>
<reference evidence="17" key="2">
    <citation type="submission" date="2025-08" db="UniProtKB">
        <authorList>
            <consortium name="Ensembl"/>
        </authorList>
    </citation>
    <scope>IDENTIFICATION</scope>
</reference>
<feature type="transmembrane region" description="Helical" evidence="15">
    <location>
        <begin position="51"/>
        <end position="74"/>
    </location>
</feature>
<feature type="transmembrane region" description="Helical" evidence="15">
    <location>
        <begin position="264"/>
        <end position="285"/>
    </location>
</feature>
<keyword evidence="6 15" id="KW-1133">Transmembrane helix</keyword>
<evidence type="ECO:0000256" key="1">
    <source>
        <dbReference type="ARBA" id="ARBA00004141"/>
    </source>
</evidence>
<evidence type="ECO:0000256" key="13">
    <source>
        <dbReference type="RuleBase" id="RU004423"/>
    </source>
</evidence>
<evidence type="ECO:0000313" key="18">
    <source>
        <dbReference type="Proteomes" id="UP000314987"/>
    </source>
</evidence>
<evidence type="ECO:0000256" key="4">
    <source>
        <dbReference type="ARBA" id="ARBA00022606"/>
    </source>
</evidence>
<name>A0A4X2LB61_VOMUR</name>
<dbReference type="STRING" id="29139.ENSVURP00010018960"/>
<dbReference type="GO" id="GO:0016020">
    <property type="term" value="C:membrane"/>
    <property type="evidence" value="ECO:0007669"/>
    <property type="project" value="UniProtKB-SubCell"/>
</dbReference>
<keyword evidence="10" id="KW-0325">Glycoprotein</keyword>
<evidence type="ECO:0000256" key="11">
    <source>
        <dbReference type="ARBA" id="ARBA00023224"/>
    </source>
</evidence>
<keyword evidence="5 14" id="KW-0812">Transmembrane</keyword>
<dbReference type="AlphaFoldDB" id="A0A4X2LB61"/>
<evidence type="ECO:0000256" key="10">
    <source>
        <dbReference type="ARBA" id="ARBA00023180"/>
    </source>
</evidence>